<keyword evidence="2" id="KW-1185">Reference proteome</keyword>
<name>A0A8T0HS61_CERPU</name>
<comment type="caution">
    <text evidence="1">The sequence shown here is derived from an EMBL/GenBank/DDBJ whole genome shotgun (WGS) entry which is preliminary data.</text>
</comment>
<accession>A0A8T0HS61</accession>
<dbReference type="AlphaFoldDB" id="A0A8T0HS61"/>
<proteinExistence type="predicted"/>
<dbReference type="EMBL" id="CM026426">
    <property type="protein sequence ID" value="KAG0573388.1"/>
    <property type="molecule type" value="Genomic_DNA"/>
</dbReference>
<evidence type="ECO:0000313" key="2">
    <source>
        <dbReference type="Proteomes" id="UP000822688"/>
    </source>
</evidence>
<gene>
    <name evidence="1" type="ORF">KC19_VG174300</name>
</gene>
<evidence type="ECO:0000313" key="1">
    <source>
        <dbReference type="EMBL" id="KAG0573388.1"/>
    </source>
</evidence>
<protein>
    <submittedName>
        <fullName evidence="1">Uncharacterized protein</fullName>
    </submittedName>
</protein>
<dbReference type="Proteomes" id="UP000822688">
    <property type="component" value="Chromosome V"/>
</dbReference>
<sequence length="105" mass="11858">MIKSLDVIQGIPEVYASSPISTTGKLTDYQRIRMDTKRVLSILIKSSEVVTTPYCILTIDRACAVRNKGEMLLLNWNNSCGTLRLQNFSWTFDLTCSIFYAGKTQ</sequence>
<reference evidence="1" key="1">
    <citation type="submission" date="2020-06" db="EMBL/GenBank/DDBJ databases">
        <title>WGS assembly of Ceratodon purpureus strain R40.</title>
        <authorList>
            <person name="Carey S.B."/>
            <person name="Jenkins J."/>
            <person name="Shu S."/>
            <person name="Lovell J.T."/>
            <person name="Sreedasyam A."/>
            <person name="Maumus F."/>
            <person name="Tiley G.P."/>
            <person name="Fernandez-Pozo N."/>
            <person name="Barry K."/>
            <person name="Chen C."/>
            <person name="Wang M."/>
            <person name="Lipzen A."/>
            <person name="Daum C."/>
            <person name="Saski C.A."/>
            <person name="Payton A.C."/>
            <person name="Mcbreen J.C."/>
            <person name="Conrad R.E."/>
            <person name="Kollar L.M."/>
            <person name="Olsson S."/>
            <person name="Huttunen S."/>
            <person name="Landis J.B."/>
            <person name="Wickett N.J."/>
            <person name="Johnson M.G."/>
            <person name="Rensing S.A."/>
            <person name="Grimwood J."/>
            <person name="Schmutz J."/>
            <person name="Mcdaniel S.F."/>
        </authorList>
    </citation>
    <scope>NUCLEOTIDE SEQUENCE</scope>
    <source>
        <strain evidence="1">R40</strain>
    </source>
</reference>
<organism evidence="1 2">
    <name type="scientific">Ceratodon purpureus</name>
    <name type="common">Fire moss</name>
    <name type="synonym">Dicranum purpureum</name>
    <dbReference type="NCBI Taxonomy" id="3225"/>
    <lineage>
        <taxon>Eukaryota</taxon>
        <taxon>Viridiplantae</taxon>
        <taxon>Streptophyta</taxon>
        <taxon>Embryophyta</taxon>
        <taxon>Bryophyta</taxon>
        <taxon>Bryophytina</taxon>
        <taxon>Bryopsida</taxon>
        <taxon>Dicranidae</taxon>
        <taxon>Pseudoditrichales</taxon>
        <taxon>Ditrichaceae</taxon>
        <taxon>Ceratodon</taxon>
    </lineage>
</organism>